<reference evidence="9" key="2">
    <citation type="submission" date="2020-03" db="EMBL/GenBank/DDBJ databases">
        <title>Walnut 2.0.</title>
        <authorList>
            <person name="Marrano A."/>
            <person name="Britton M."/>
            <person name="Zimin A.V."/>
            <person name="Zaini P.A."/>
            <person name="Workman R."/>
            <person name="Puiu D."/>
            <person name="Bianco L."/>
            <person name="Allen B.J."/>
            <person name="Troggio M."/>
            <person name="Leslie C.A."/>
            <person name="Timp W."/>
            <person name="Dendekar A."/>
            <person name="Salzberg S.L."/>
            <person name="Neale D.B."/>
        </authorList>
    </citation>
    <scope>NUCLEOTIDE SEQUENCE</scope>
    <source>
        <tissue evidence="9">Leaves</tissue>
    </source>
</reference>
<keyword evidence="7 8" id="KW-0472">Membrane</keyword>
<dbReference type="InterPro" id="IPR024461">
    <property type="entry name" value="CCDC90-like"/>
</dbReference>
<keyword evidence="4 8" id="KW-1133">Transmembrane helix</keyword>
<comment type="subcellular location">
    <subcellularLocation>
        <location evidence="2">Membrane</location>
    </subcellularLocation>
    <subcellularLocation>
        <location evidence="1">Mitochondrion</location>
    </subcellularLocation>
</comment>
<evidence type="ECO:0008006" key="11">
    <source>
        <dbReference type="Google" id="ProtNLM"/>
    </source>
</evidence>
<evidence type="ECO:0000313" key="9">
    <source>
        <dbReference type="EMBL" id="KAF5463042.1"/>
    </source>
</evidence>
<evidence type="ECO:0000256" key="8">
    <source>
        <dbReference type="SAM" id="Phobius"/>
    </source>
</evidence>
<protein>
    <recommendedName>
        <fullName evidence="11">Protein FMP32, mitochondrial-like</fullName>
    </recommendedName>
</protein>
<dbReference type="PANTHER" id="PTHR14360">
    <property type="entry name" value="PROTEIN FMP32, MITOCHONDRIAL"/>
    <property type="match status" value="1"/>
</dbReference>
<evidence type="ECO:0000256" key="2">
    <source>
        <dbReference type="ARBA" id="ARBA00004370"/>
    </source>
</evidence>
<keyword evidence="6" id="KW-0496">Mitochondrion</keyword>
<dbReference type="Pfam" id="PF07798">
    <property type="entry name" value="CCDC90-like"/>
    <property type="match status" value="1"/>
</dbReference>
<evidence type="ECO:0000313" key="10">
    <source>
        <dbReference type="Proteomes" id="UP000619265"/>
    </source>
</evidence>
<evidence type="ECO:0000256" key="1">
    <source>
        <dbReference type="ARBA" id="ARBA00004173"/>
    </source>
</evidence>
<keyword evidence="3 8" id="KW-0812">Transmembrane</keyword>
<proteinExistence type="predicted"/>
<dbReference type="Gramene" id="Jr08_17670_p1">
    <property type="protein sequence ID" value="cds.Jr08_17670_p1"/>
    <property type="gene ID" value="Jr08_17670"/>
</dbReference>
<dbReference type="EMBL" id="LIHL02000008">
    <property type="protein sequence ID" value="KAF5463042.1"/>
    <property type="molecule type" value="Genomic_DNA"/>
</dbReference>
<comment type="caution">
    <text evidence="9">The sequence shown here is derived from an EMBL/GenBank/DDBJ whole genome shotgun (WGS) entry which is preliminary data.</text>
</comment>
<dbReference type="GO" id="GO:0005739">
    <property type="term" value="C:mitochondrion"/>
    <property type="evidence" value="ECO:0007669"/>
    <property type="project" value="UniProtKB-SubCell"/>
</dbReference>
<evidence type="ECO:0000256" key="5">
    <source>
        <dbReference type="ARBA" id="ARBA00023054"/>
    </source>
</evidence>
<dbReference type="Gene3D" id="1.20.5.340">
    <property type="match status" value="1"/>
</dbReference>
<evidence type="ECO:0000256" key="3">
    <source>
        <dbReference type="ARBA" id="ARBA00022692"/>
    </source>
</evidence>
<organism evidence="9 10">
    <name type="scientific">Juglans regia</name>
    <name type="common">English walnut</name>
    <dbReference type="NCBI Taxonomy" id="51240"/>
    <lineage>
        <taxon>Eukaryota</taxon>
        <taxon>Viridiplantae</taxon>
        <taxon>Streptophyta</taxon>
        <taxon>Embryophyta</taxon>
        <taxon>Tracheophyta</taxon>
        <taxon>Spermatophyta</taxon>
        <taxon>Magnoliopsida</taxon>
        <taxon>eudicotyledons</taxon>
        <taxon>Gunneridae</taxon>
        <taxon>Pentapetalae</taxon>
        <taxon>rosids</taxon>
        <taxon>fabids</taxon>
        <taxon>Fagales</taxon>
        <taxon>Juglandaceae</taxon>
        <taxon>Juglans</taxon>
    </lineage>
</organism>
<evidence type="ECO:0000256" key="7">
    <source>
        <dbReference type="ARBA" id="ARBA00023136"/>
    </source>
</evidence>
<gene>
    <name evidence="9" type="ORF">F2P56_018992</name>
</gene>
<keyword evidence="5" id="KW-0175">Coiled coil</keyword>
<accession>A0A833X734</accession>
<evidence type="ECO:0000256" key="6">
    <source>
        <dbReference type="ARBA" id="ARBA00023128"/>
    </source>
</evidence>
<evidence type="ECO:0000256" key="4">
    <source>
        <dbReference type="ARBA" id="ARBA00022989"/>
    </source>
</evidence>
<name>A0A833X734_JUGRE</name>
<sequence>MAVATACRRWGQVGTNSGIGRFREFGALTSVYDPLSASLASVRRLEGQGVPSKQAEAITAAITEVLNDSLENVTLSFVSKAEMQKIELIQESNLSKFKSEVQSSQGHHFSSLQHETEKLRHDIEKMRSELRYEIDKLTAGQRLDLNLERGRIRDELANQNAETTNLTNKLDQEIHALRAHMEAAKYDVIKYCIGTLVSISTIGLAVIRILM</sequence>
<dbReference type="AlphaFoldDB" id="A0A833X734"/>
<feature type="transmembrane region" description="Helical" evidence="8">
    <location>
        <begin position="188"/>
        <end position="210"/>
    </location>
</feature>
<dbReference type="GO" id="GO:0016020">
    <property type="term" value="C:membrane"/>
    <property type="evidence" value="ECO:0007669"/>
    <property type="project" value="UniProtKB-SubCell"/>
</dbReference>
<dbReference type="Proteomes" id="UP000619265">
    <property type="component" value="Unassembled WGS sequence"/>
</dbReference>
<dbReference type="PANTHER" id="PTHR14360:SF27">
    <property type="entry name" value="COILED-COIL 90B-LIKE PROTEIN (DUF1640)"/>
    <property type="match status" value="1"/>
</dbReference>
<dbReference type="FunFam" id="1.20.5.340:FF:000029">
    <property type="entry name" value="Coiled-coil domain-containing protein 90-like"/>
    <property type="match status" value="1"/>
</dbReference>
<reference evidence="9" key="1">
    <citation type="submission" date="2015-10" db="EMBL/GenBank/DDBJ databases">
        <authorList>
            <person name="Martinez-Garcia P.J."/>
            <person name="Crepeau M.W."/>
            <person name="Puiu D."/>
            <person name="Gonzalez-Ibeas D."/>
            <person name="Whalen J."/>
            <person name="Stevens K."/>
            <person name="Paul R."/>
            <person name="Butterfield T."/>
            <person name="Britton M."/>
            <person name="Reagan R."/>
            <person name="Chakraborty S."/>
            <person name="Walawage S.L."/>
            <person name="Vasquez-Gross H.A."/>
            <person name="Cardeno C."/>
            <person name="Famula R."/>
            <person name="Pratt K."/>
            <person name="Kuruganti S."/>
            <person name="Aradhya M.K."/>
            <person name="Leslie C.A."/>
            <person name="Dandekar A.M."/>
            <person name="Salzberg S.L."/>
            <person name="Wegrzyn J.L."/>
            <person name="Langley C.H."/>
            <person name="Neale D.B."/>
        </authorList>
    </citation>
    <scope>NUCLEOTIDE SEQUENCE</scope>
    <source>
        <tissue evidence="9">Leaves</tissue>
    </source>
</reference>